<comment type="caution">
    <text evidence="1">The sequence shown here is derived from an EMBL/GenBank/DDBJ whole genome shotgun (WGS) entry which is preliminary data.</text>
</comment>
<sequence>MLSDYTAGKKVLIREDGRENRLNNIGEAFWRGFHGERFIWDTDAPLYVAYKAGVAIAKVSG</sequence>
<dbReference type="EMBL" id="LPHD01000049">
    <property type="protein sequence ID" value="KWA84109.1"/>
    <property type="molecule type" value="Genomic_DNA"/>
</dbReference>
<reference evidence="1 2" key="1">
    <citation type="submission" date="2015-11" db="EMBL/GenBank/DDBJ databases">
        <title>Expanding the genomic diversity of Burkholderia species for the development of highly accurate diagnostics.</title>
        <authorList>
            <person name="Sahl J."/>
            <person name="Keim P."/>
            <person name="Wagner D."/>
        </authorList>
    </citation>
    <scope>NUCLEOTIDE SEQUENCE [LARGE SCALE GENOMIC DNA]</scope>
    <source>
        <strain evidence="1 2">MSMB2087WGS</strain>
    </source>
</reference>
<gene>
    <name evidence="1" type="ORF">WL29_22350</name>
</gene>
<organism evidence="1 2">
    <name type="scientific">Burkholderia ubonensis</name>
    <dbReference type="NCBI Taxonomy" id="101571"/>
    <lineage>
        <taxon>Bacteria</taxon>
        <taxon>Pseudomonadati</taxon>
        <taxon>Pseudomonadota</taxon>
        <taxon>Betaproteobacteria</taxon>
        <taxon>Burkholderiales</taxon>
        <taxon>Burkholderiaceae</taxon>
        <taxon>Burkholderia</taxon>
        <taxon>Burkholderia cepacia complex</taxon>
    </lineage>
</organism>
<evidence type="ECO:0000313" key="2">
    <source>
        <dbReference type="Proteomes" id="UP000060630"/>
    </source>
</evidence>
<proteinExistence type="predicted"/>
<name>A0A106QBU2_9BURK</name>
<protein>
    <submittedName>
        <fullName evidence="1">Uncharacterized protein</fullName>
    </submittedName>
</protein>
<dbReference type="Proteomes" id="UP000060630">
    <property type="component" value="Unassembled WGS sequence"/>
</dbReference>
<dbReference type="AlphaFoldDB" id="A0A106QBU2"/>
<evidence type="ECO:0000313" key="1">
    <source>
        <dbReference type="EMBL" id="KWA84109.1"/>
    </source>
</evidence>
<accession>A0A106QBU2</accession>